<dbReference type="RefSeq" id="WP_267849896.1">
    <property type="nucleotide sequence ID" value="NZ_JAPMXC010000016.1"/>
</dbReference>
<accession>A0ABT3ZTS8</accession>
<protein>
    <submittedName>
        <fullName evidence="1">Uncharacterized protein</fullName>
    </submittedName>
</protein>
<name>A0ABT3ZTS8_9BURK</name>
<comment type="caution">
    <text evidence="1">The sequence shown here is derived from an EMBL/GenBank/DDBJ whole genome shotgun (WGS) entry which is preliminary data.</text>
</comment>
<evidence type="ECO:0000313" key="2">
    <source>
        <dbReference type="Proteomes" id="UP001082899"/>
    </source>
</evidence>
<reference evidence="1" key="1">
    <citation type="submission" date="2022-11" db="EMBL/GenBank/DDBJ databases">
        <title>Robbsia betulipollinis sp. nov., isolated from pollen of birch (Betula pendula).</title>
        <authorList>
            <person name="Shi H."/>
            <person name="Ambika Manirajan B."/>
            <person name="Ratering S."/>
            <person name="Geissler-Plaum R."/>
            <person name="Schnell S."/>
        </authorList>
    </citation>
    <scope>NUCLEOTIDE SEQUENCE</scope>
    <source>
        <strain evidence="1">Bb-Pol-6</strain>
    </source>
</reference>
<gene>
    <name evidence="1" type="ORF">OVY01_22600</name>
</gene>
<organism evidence="1 2">
    <name type="scientific">Robbsia betulipollinis</name>
    <dbReference type="NCBI Taxonomy" id="2981849"/>
    <lineage>
        <taxon>Bacteria</taxon>
        <taxon>Pseudomonadati</taxon>
        <taxon>Pseudomonadota</taxon>
        <taxon>Betaproteobacteria</taxon>
        <taxon>Burkholderiales</taxon>
        <taxon>Burkholderiaceae</taxon>
        <taxon>Robbsia</taxon>
    </lineage>
</organism>
<keyword evidence="2" id="KW-1185">Reference proteome</keyword>
<dbReference type="EMBL" id="JAPMXC010000016">
    <property type="protein sequence ID" value="MCY0389933.1"/>
    <property type="molecule type" value="Genomic_DNA"/>
</dbReference>
<proteinExistence type="predicted"/>
<dbReference type="Proteomes" id="UP001082899">
    <property type="component" value="Unassembled WGS sequence"/>
</dbReference>
<evidence type="ECO:0000313" key="1">
    <source>
        <dbReference type="EMBL" id="MCY0389933.1"/>
    </source>
</evidence>
<sequence length="174" mass="19406">MTTTQKTAKRGEFNANWPIPDEYLLELGRMISMWGTLESGTAFAISKLAGYDSPMDPRGLTMVAHSNFQQRVDIVSSLCGQLADEFPHLKDYEKAIKMIKAAQTGRNKYAHNALSVDEDGLVKIAFMSARGTFKTSVEVVRLSEIKEVTAKIHEAELALHNLITGANHKPLWER</sequence>